<dbReference type="SFLD" id="SFLDG00358">
    <property type="entry name" value="Main_(cytGST)"/>
    <property type="match status" value="1"/>
</dbReference>
<comment type="similarity">
    <text evidence="1">Belongs to the GST superfamily.</text>
</comment>
<dbReference type="STRING" id="857340.A0A086T3V8"/>
<protein>
    <submittedName>
        <fullName evidence="4">Glutathione S-transferase-like protein</fullName>
    </submittedName>
</protein>
<dbReference type="GO" id="GO:0016740">
    <property type="term" value="F:transferase activity"/>
    <property type="evidence" value="ECO:0007669"/>
    <property type="project" value="UniProtKB-KW"/>
</dbReference>
<evidence type="ECO:0000259" key="2">
    <source>
        <dbReference type="PROSITE" id="PS50404"/>
    </source>
</evidence>
<dbReference type="PANTHER" id="PTHR44051">
    <property type="entry name" value="GLUTATHIONE S-TRANSFERASE-RELATED"/>
    <property type="match status" value="1"/>
</dbReference>
<dbReference type="Pfam" id="PF00043">
    <property type="entry name" value="GST_C"/>
    <property type="match status" value="1"/>
</dbReference>
<dbReference type="InterPro" id="IPR010987">
    <property type="entry name" value="Glutathione-S-Trfase_C-like"/>
</dbReference>
<dbReference type="PANTHER" id="PTHR44051:SF3">
    <property type="entry name" value="TRANSCRIPTIONAL REGULATOR URE2"/>
    <property type="match status" value="1"/>
</dbReference>
<evidence type="ECO:0000313" key="5">
    <source>
        <dbReference type="Proteomes" id="UP000029964"/>
    </source>
</evidence>
<dbReference type="InterPro" id="IPR036282">
    <property type="entry name" value="Glutathione-S-Trfase_C_sf"/>
</dbReference>
<gene>
    <name evidence="4" type="ORF">ACRE_051970</name>
</gene>
<dbReference type="AlphaFoldDB" id="A0A086T3V8"/>
<dbReference type="EMBL" id="JPKY01000056">
    <property type="protein sequence ID" value="KFH44040.1"/>
    <property type="molecule type" value="Genomic_DNA"/>
</dbReference>
<accession>A0A086T3V8</accession>
<evidence type="ECO:0000259" key="3">
    <source>
        <dbReference type="PROSITE" id="PS50405"/>
    </source>
</evidence>
<feature type="domain" description="GST C-terminal" evidence="3">
    <location>
        <begin position="111"/>
        <end position="237"/>
    </location>
</feature>
<name>A0A086T3V8_HAPC1</name>
<organism evidence="4 5">
    <name type="scientific">Hapsidospora chrysogenum (strain ATCC 11550 / CBS 779.69 / DSM 880 / IAM 14645 / JCM 23072 / IMI 49137)</name>
    <name type="common">Acremonium chrysogenum</name>
    <dbReference type="NCBI Taxonomy" id="857340"/>
    <lineage>
        <taxon>Eukaryota</taxon>
        <taxon>Fungi</taxon>
        <taxon>Dikarya</taxon>
        <taxon>Ascomycota</taxon>
        <taxon>Pezizomycotina</taxon>
        <taxon>Sordariomycetes</taxon>
        <taxon>Hypocreomycetidae</taxon>
        <taxon>Hypocreales</taxon>
        <taxon>Bionectriaceae</taxon>
        <taxon>Hapsidospora</taxon>
    </lineage>
</organism>
<sequence length="237" mass="27424">MSSDLKPITLHGHSRSPNPFKVAIILEELGIPYEKASSSRPLLYRADVPHFILGKILEDSKVDWHVKLNPNGRVPTIVDHNNNDFVLWESGAIVEYLVETYDKDNRLSFADGDNKWLLKQFLHFQMSGQGPYWGQAVWFDVLHPEDVPSAKTRYQNEIVRVIGVLDGILKDKEWLVGGKMTYADIAFYPWIKVISNEQILGNIIKRLELREKYPNFFAWHDRVHALDSVKRAYGDMY</sequence>
<keyword evidence="5" id="KW-1185">Reference proteome</keyword>
<feature type="domain" description="GST N-terminal" evidence="2">
    <location>
        <begin position="6"/>
        <end position="105"/>
    </location>
</feature>
<proteinExistence type="inferred from homology"/>
<comment type="caution">
    <text evidence="4">The sequence shown here is derived from an EMBL/GenBank/DDBJ whole genome shotgun (WGS) entry which is preliminary data.</text>
</comment>
<evidence type="ECO:0000313" key="4">
    <source>
        <dbReference type="EMBL" id="KFH44040.1"/>
    </source>
</evidence>
<dbReference type="OrthoDB" id="422574at2759"/>
<dbReference type="Pfam" id="PF13409">
    <property type="entry name" value="GST_N_2"/>
    <property type="match status" value="1"/>
</dbReference>
<dbReference type="SUPFAM" id="SSF47616">
    <property type="entry name" value="GST C-terminal domain-like"/>
    <property type="match status" value="1"/>
</dbReference>
<dbReference type="InterPro" id="IPR004046">
    <property type="entry name" value="GST_C"/>
</dbReference>
<dbReference type="PROSITE" id="PS50405">
    <property type="entry name" value="GST_CTER"/>
    <property type="match status" value="1"/>
</dbReference>
<dbReference type="Gene3D" id="3.40.30.10">
    <property type="entry name" value="Glutaredoxin"/>
    <property type="match status" value="1"/>
</dbReference>
<reference evidence="5" key="1">
    <citation type="journal article" date="2014" name="Genome Announc.">
        <title>Genome sequence and annotation of Acremonium chrysogenum, producer of the beta-lactam antibiotic cephalosporin C.</title>
        <authorList>
            <person name="Terfehr D."/>
            <person name="Dahlmann T.A."/>
            <person name="Specht T."/>
            <person name="Zadra I."/>
            <person name="Kuernsteiner H."/>
            <person name="Kueck U."/>
        </authorList>
    </citation>
    <scope>NUCLEOTIDE SEQUENCE [LARGE SCALE GENOMIC DNA]</scope>
    <source>
        <strain evidence="5">ATCC 11550 / CBS 779.69 / DSM 880 / IAM 14645 / JCM 23072 / IMI 49137</strain>
    </source>
</reference>
<dbReference type="InterPro" id="IPR036249">
    <property type="entry name" value="Thioredoxin-like_sf"/>
</dbReference>
<dbReference type="InterPro" id="IPR040079">
    <property type="entry name" value="Glutathione_S-Trfase"/>
</dbReference>
<dbReference type="Proteomes" id="UP000029964">
    <property type="component" value="Unassembled WGS sequence"/>
</dbReference>
<keyword evidence="4" id="KW-0808">Transferase</keyword>
<dbReference type="SFLD" id="SFLDS00019">
    <property type="entry name" value="Glutathione_Transferase_(cytos"/>
    <property type="match status" value="1"/>
</dbReference>
<dbReference type="InterPro" id="IPR004045">
    <property type="entry name" value="Glutathione_S-Trfase_N"/>
</dbReference>
<dbReference type="Gene3D" id="1.20.1050.10">
    <property type="match status" value="1"/>
</dbReference>
<dbReference type="PROSITE" id="PS50404">
    <property type="entry name" value="GST_NTER"/>
    <property type="match status" value="1"/>
</dbReference>
<dbReference type="SUPFAM" id="SSF52833">
    <property type="entry name" value="Thioredoxin-like"/>
    <property type="match status" value="1"/>
</dbReference>
<evidence type="ECO:0000256" key="1">
    <source>
        <dbReference type="ARBA" id="ARBA00007409"/>
    </source>
</evidence>
<dbReference type="HOGENOM" id="CLU_011226_14_2_1"/>
<dbReference type="CDD" id="cd03048">
    <property type="entry name" value="GST_N_Ure2p_like"/>
    <property type="match status" value="1"/>
</dbReference>